<dbReference type="AlphaFoldDB" id="A0A6N8SHA6"/>
<protein>
    <submittedName>
        <fullName evidence="1">Uncharacterized protein</fullName>
    </submittedName>
</protein>
<comment type="caution">
    <text evidence="1">The sequence shown here is derived from an EMBL/GenBank/DDBJ whole genome shotgun (WGS) entry which is preliminary data.</text>
</comment>
<sequence length="69" mass="7591">MPVNDLFDALRLLSANDSVTEIKRLAGPAPRRGRPVKGNERYRTGDAVSRRSVHAAMLNAMRLGVQFLG</sequence>
<accession>A0A6N8SHA6</accession>
<evidence type="ECO:0000313" key="1">
    <source>
        <dbReference type="EMBL" id="MXN48445.1"/>
    </source>
</evidence>
<proteinExistence type="predicted"/>
<reference evidence="1 2" key="1">
    <citation type="submission" date="2019-12" db="EMBL/GenBank/DDBJ databases">
        <title>Shinella kummerowiae sp. nov., a symbiotic bacterium isolated from root nodules of the herbal legume Kummerowia stipulacea.</title>
        <authorList>
            <person name="Gao J."/>
        </authorList>
    </citation>
    <scope>NUCLEOTIDE SEQUENCE [LARGE SCALE GENOMIC DNA]</scope>
    <source>
        <strain evidence="1 2">CCBAU 25048</strain>
    </source>
</reference>
<dbReference type="Proteomes" id="UP000435802">
    <property type="component" value="Unassembled WGS sequence"/>
</dbReference>
<name>A0A6N8SHA6_9HYPH</name>
<dbReference type="EMBL" id="WUMK01000010">
    <property type="protein sequence ID" value="MXN48445.1"/>
    <property type="molecule type" value="Genomic_DNA"/>
</dbReference>
<keyword evidence="2" id="KW-1185">Reference proteome</keyword>
<organism evidence="1 2">
    <name type="scientific">Shinella kummerowiae</name>
    <dbReference type="NCBI Taxonomy" id="417745"/>
    <lineage>
        <taxon>Bacteria</taxon>
        <taxon>Pseudomonadati</taxon>
        <taxon>Pseudomonadota</taxon>
        <taxon>Alphaproteobacteria</taxon>
        <taxon>Hyphomicrobiales</taxon>
        <taxon>Rhizobiaceae</taxon>
        <taxon>Shinella</taxon>
    </lineage>
</organism>
<evidence type="ECO:0000313" key="2">
    <source>
        <dbReference type="Proteomes" id="UP000435802"/>
    </source>
</evidence>
<gene>
    <name evidence="1" type="ORF">GR138_24840</name>
</gene>
<dbReference type="RefSeq" id="WP_160861932.1">
    <property type="nucleotide sequence ID" value="NZ_WUMK01000010.1"/>
</dbReference>